<gene>
    <name evidence="1" type="ORF">LCGC14_1629340</name>
</gene>
<dbReference type="AlphaFoldDB" id="A0A0F9KIT2"/>
<protein>
    <submittedName>
        <fullName evidence="1">Uncharacterized protein</fullName>
    </submittedName>
</protein>
<sequence length="74" mass="8293">MNDQMQLVLDMLEDRFPSDKVSTKKCKGIDTLKINIKEGLTRGDLIELSSAGIDLNLLMYRSGKGITVIYTKTN</sequence>
<organism evidence="1">
    <name type="scientific">marine sediment metagenome</name>
    <dbReference type="NCBI Taxonomy" id="412755"/>
    <lineage>
        <taxon>unclassified sequences</taxon>
        <taxon>metagenomes</taxon>
        <taxon>ecological metagenomes</taxon>
    </lineage>
</organism>
<proteinExistence type="predicted"/>
<comment type="caution">
    <text evidence="1">The sequence shown here is derived from an EMBL/GenBank/DDBJ whole genome shotgun (WGS) entry which is preliminary data.</text>
</comment>
<reference evidence="1" key="1">
    <citation type="journal article" date="2015" name="Nature">
        <title>Complex archaea that bridge the gap between prokaryotes and eukaryotes.</title>
        <authorList>
            <person name="Spang A."/>
            <person name="Saw J.H."/>
            <person name="Jorgensen S.L."/>
            <person name="Zaremba-Niedzwiedzka K."/>
            <person name="Martijn J."/>
            <person name="Lind A.E."/>
            <person name="van Eijk R."/>
            <person name="Schleper C."/>
            <person name="Guy L."/>
            <person name="Ettema T.J."/>
        </authorList>
    </citation>
    <scope>NUCLEOTIDE SEQUENCE</scope>
</reference>
<accession>A0A0F9KIT2</accession>
<dbReference type="EMBL" id="LAZR01013420">
    <property type="protein sequence ID" value="KKM22043.1"/>
    <property type="molecule type" value="Genomic_DNA"/>
</dbReference>
<evidence type="ECO:0000313" key="1">
    <source>
        <dbReference type="EMBL" id="KKM22043.1"/>
    </source>
</evidence>
<name>A0A0F9KIT2_9ZZZZ</name>